<dbReference type="EMBL" id="JWZX01002711">
    <property type="protein sequence ID" value="KOO27466.1"/>
    <property type="molecule type" value="Genomic_DNA"/>
</dbReference>
<organism evidence="3 4">
    <name type="scientific">Chrysochromulina tobinii</name>
    <dbReference type="NCBI Taxonomy" id="1460289"/>
    <lineage>
        <taxon>Eukaryota</taxon>
        <taxon>Haptista</taxon>
        <taxon>Haptophyta</taxon>
        <taxon>Prymnesiophyceae</taxon>
        <taxon>Prymnesiales</taxon>
        <taxon>Chrysochromulinaceae</taxon>
        <taxon>Chrysochromulina</taxon>
    </lineage>
</organism>
<reference evidence="4" key="1">
    <citation type="journal article" date="2015" name="PLoS Genet.">
        <title>Genome Sequence and Transcriptome Analyses of Chrysochromulina tobin: Metabolic Tools for Enhanced Algal Fitness in the Prominent Order Prymnesiales (Haptophyceae).</title>
        <authorList>
            <person name="Hovde B.T."/>
            <person name="Deodato C.R."/>
            <person name="Hunsperger H.M."/>
            <person name="Ryken S.A."/>
            <person name="Yost W."/>
            <person name="Jha R.K."/>
            <person name="Patterson J."/>
            <person name="Monnat R.J. Jr."/>
            <person name="Barlow S.B."/>
            <person name="Starkenburg S.R."/>
            <person name="Cattolico R.A."/>
        </authorList>
    </citation>
    <scope>NUCLEOTIDE SEQUENCE</scope>
    <source>
        <strain evidence="4">CCMP291</strain>
    </source>
</reference>
<protein>
    <submittedName>
        <fullName evidence="3">Uncharacterized protein</fullName>
    </submittedName>
</protein>
<keyword evidence="4" id="KW-1185">Reference proteome</keyword>
<evidence type="ECO:0000256" key="2">
    <source>
        <dbReference type="SAM" id="MobiDB-lite"/>
    </source>
</evidence>
<dbReference type="AlphaFoldDB" id="A0A0M0JLN2"/>
<feature type="region of interest" description="Disordered" evidence="2">
    <location>
        <begin position="138"/>
        <end position="160"/>
    </location>
</feature>
<keyword evidence="1" id="KW-0175">Coiled coil</keyword>
<evidence type="ECO:0000313" key="3">
    <source>
        <dbReference type="EMBL" id="KOO27466.1"/>
    </source>
</evidence>
<dbReference type="Proteomes" id="UP000037460">
    <property type="component" value="Unassembled WGS sequence"/>
</dbReference>
<evidence type="ECO:0000313" key="4">
    <source>
        <dbReference type="Proteomes" id="UP000037460"/>
    </source>
</evidence>
<name>A0A0M0JLN2_9EUKA</name>
<proteinExistence type="predicted"/>
<accession>A0A0M0JLN2</accession>
<feature type="non-terminal residue" evidence="3">
    <location>
        <position position="690"/>
    </location>
</feature>
<gene>
    <name evidence="3" type="ORF">Ctob_003189</name>
</gene>
<feature type="coiled-coil region" evidence="1">
    <location>
        <begin position="78"/>
        <end position="119"/>
    </location>
</feature>
<sequence>MGVVDGSFVVKIKYKTKDKKIVEVDMVGLPSDMMEQKIVAGMQERPITFYLRKPAAASASNPAKGGAPVERKDSGVSMSDLNRKLIELEERLKSEATARAATELENSAIKRDLEQARSRPTTPRADVEEGMAARLLPASHPSSSAVERPTPVSLRQGSGSPESMIAGAFRGAFDPDYVPGLNWIKMGPGRPEHVLLKLKKLNGGSELFEPQQLFNPRLAFNLKYRDAFAEEDLRDIFADDNSFSASMLRPGHFIEVPVRIGLTWISLPEPPLSGTELKPLPVTASPGRGTPNHAKLQDMLERKQQQQHQRENVQTIEFSRTADWVQAIKERNPSRPERASKRDTLFVKPVASPRLASYLREHYAPGKVYEFLPHADDKSPLPCFDEFHASPTIEFKGKPNDKQYYIPVEGTSKGVTYFAGTKYFAPVALDDPEHGVLWKDGTLRLWPVGKPWQDGELVERRGVELRDLSQALQLKLDCDLHDGHRGLQFTADEMKVIFLSCLDGPSLKNNCYYVKLGETALGTARYFQLHSMSAGHTTWLSLGSSEPHLDQHLDQHSAKGAGKAAAALEIMNPEFAKLVSARVQSKSYPKVDFSQSEFDAFGMTRLPHDSFIVSEGSYWRPADIAVKYFRPAGEDEMHLVDPFFKEYADATDGRWYLVNRLKDGLRKRISRRAGSSQQRACFFFGILMLT</sequence>
<comment type="caution">
    <text evidence="3">The sequence shown here is derived from an EMBL/GenBank/DDBJ whole genome shotgun (WGS) entry which is preliminary data.</text>
</comment>
<evidence type="ECO:0000256" key="1">
    <source>
        <dbReference type="SAM" id="Coils"/>
    </source>
</evidence>